<evidence type="ECO:0000313" key="4">
    <source>
        <dbReference type="Proteomes" id="UP000294614"/>
    </source>
</evidence>
<dbReference type="NCBIfam" id="NF001159">
    <property type="entry name" value="PRK00150.1-3"/>
    <property type="match status" value="1"/>
</dbReference>
<proteinExistence type="inferred from homology"/>
<dbReference type="PIRSF" id="PIRSF004749">
    <property type="entry name" value="Pep_def"/>
    <property type="match status" value="1"/>
</dbReference>
<evidence type="ECO:0000313" key="3">
    <source>
        <dbReference type="EMBL" id="TCK59984.1"/>
    </source>
</evidence>
<dbReference type="PANTHER" id="PTHR10458:SF22">
    <property type="entry name" value="PEPTIDE DEFORMYLASE"/>
    <property type="match status" value="1"/>
</dbReference>
<feature type="binding site" evidence="2">
    <location>
        <position position="143"/>
    </location>
    <ligand>
        <name>Fe cation</name>
        <dbReference type="ChEBI" id="CHEBI:24875"/>
    </ligand>
</feature>
<dbReference type="Proteomes" id="UP000294614">
    <property type="component" value="Unassembled WGS sequence"/>
</dbReference>
<dbReference type="AlphaFoldDB" id="A0A4R1K6Z4"/>
<comment type="cofactor">
    <cofactor evidence="2">
        <name>Fe(2+)</name>
        <dbReference type="ChEBI" id="CHEBI:29033"/>
    </cofactor>
    <text evidence="2">Binds 1 Fe(2+) ion.</text>
</comment>
<keyword evidence="4" id="KW-1185">Reference proteome</keyword>
<dbReference type="HAMAP" id="MF_00163">
    <property type="entry name" value="Pep_deformylase"/>
    <property type="match status" value="1"/>
</dbReference>
<dbReference type="CDD" id="cd00487">
    <property type="entry name" value="Pep_deformylase"/>
    <property type="match status" value="1"/>
</dbReference>
<keyword evidence="2" id="KW-0378">Hydrolase</keyword>
<dbReference type="GO" id="GO:0046872">
    <property type="term" value="F:metal ion binding"/>
    <property type="evidence" value="ECO:0007669"/>
    <property type="project" value="UniProtKB-KW"/>
</dbReference>
<dbReference type="SUPFAM" id="SSF56420">
    <property type="entry name" value="Peptide deformylase"/>
    <property type="match status" value="1"/>
</dbReference>
<dbReference type="PRINTS" id="PR01576">
    <property type="entry name" value="PDEFORMYLASE"/>
</dbReference>
<dbReference type="NCBIfam" id="TIGR00079">
    <property type="entry name" value="pept_deformyl"/>
    <property type="match status" value="1"/>
</dbReference>
<sequence length="167" mass="19244">MAIREVLKYPDPRLKEMAEDVEVIDDYIKQVITDLTDTMEASGHSTGIAATQIGENVRIVLADASKNPKCEKNHGRLVLINPEIIQWEGMIQFREGCMSVPDYTGNVNRAKKILLRYQDENLEQKVIEAEDFEAVLLQHETDHLEGTLFLDRVISKRTDLFRRKKFK</sequence>
<dbReference type="RefSeq" id="WP_132874130.1">
    <property type="nucleotide sequence ID" value="NZ_JAJUHT010000016.1"/>
</dbReference>
<keyword evidence="2" id="KW-0408">Iron</keyword>
<dbReference type="Pfam" id="PF01327">
    <property type="entry name" value="Pep_deformylase"/>
    <property type="match status" value="1"/>
</dbReference>
<dbReference type="OrthoDB" id="9804313at2"/>
<dbReference type="Gene3D" id="3.90.45.10">
    <property type="entry name" value="Peptide deformylase"/>
    <property type="match status" value="1"/>
</dbReference>
<name>A0A4R1K6Z4_9BACT</name>
<accession>A0A4R1K6Z4</accession>
<feature type="active site" evidence="2">
    <location>
        <position position="140"/>
    </location>
</feature>
<dbReference type="EC" id="3.5.1.88" evidence="2"/>
<dbReference type="GO" id="GO:0042586">
    <property type="term" value="F:peptide deformylase activity"/>
    <property type="evidence" value="ECO:0007669"/>
    <property type="project" value="UniProtKB-UniRule"/>
</dbReference>
<feature type="binding site" evidence="2">
    <location>
        <position position="139"/>
    </location>
    <ligand>
        <name>Fe cation</name>
        <dbReference type="ChEBI" id="CHEBI:24875"/>
    </ligand>
</feature>
<evidence type="ECO:0000256" key="1">
    <source>
        <dbReference type="ARBA" id="ARBA00010759"/>
    </source>
</evidence>
<dbReference type="InterPro" id="IPR036821">
    <property type="entry name" value="Peptide_deformylase_sf"/>
</dbReference>
<evidence type="ECO:0000256" key="2">
    <source>
        <dbReference type="HAMAP-Rule" id="MF_00163"/>
    </source>
</evidence>
<dbReference type="InterPro" id="IPR023635">
    <property type="entry name" value="Peptide_deformylase"/>
</dbReference>
<organism evidence="3 4">
    <name type="scientific">Seleniivibrio woodruffii</name>
    <dbReference type="NCBI Taxonomy" id="1078050"/>
    <lineage>
        <taxon>Bacteria</taxon>
        <taxon>Pseudomonadati</taxon>
        <taxon>Deferribacterota</taxon>
        <taxon>Deferribacteres</taxon>
        <taxon>Deferribacterales</taxon>
        <taxon>Geovibrionaceae</taxon>
        <taxon>Seleniivibrio</taxon>
    </lineage>
</organism>
<keyword evidence="2" id="KW-0648">Protein biosynthesis</keyword>
<protein>
    <recommendedName>
        <fullName evidence="2">Peptide deformylase</fullName>
        <shortName evidence="2">PDF</shortName>
        <ecNumber evidence="2">3.5.1.88</ecNumber>
    </recommendedName>
    <alternativeName>
        <fullName evidence="2">Polypeptide deformylase</fullName>
    </alternativeName>
</protein>
<comment type="caution">
    <text evidence="3">The sequence shown here is derived from an EMBL/GenBank/DDBJ whole genome shotgun (WGS) entry which is preliminary data.</text>
</comment>
<reference evidence="3 4" key="1">
    <citation type="submission" date="2019-03" db="EMBL/GenBank/DDBJ databases">
        <title>Genomic Encyclopedia of Type Strains, Phase IV (KMG-IV): sequencing the most valuable type-strain genomes for metagenomic binning, comparative biology and taxonomic classification.</title>
        <authorList>
            <person name="Goeker M."/>
        </authorList>
    </citation>
    <scope>NUCLEOTIDE SEQUENCE [LARGE SCALE GENOMIC DNA]</scope>
    <source>
        <strain evidence="3 4">DSM 24984</strain>
    </source>
</reference>
<gene>
    <name evidence="2" type="primary">def</name>
    <name evidence="3" type="ORF">C8D98_2156</name>
</gene>
<comment type="similarity">
    <text evidence="1 2">Belongs to the polypeptide deformylase family.</text>
</comment>
<comment type="catalytic activity">
    <reaction evidence="2">
        <text>N-terminal N-formyl-L-methionyl-[peptide] + H2O = N-terminal L-methionyl-[peptide] + formate</text>
        <dbReference type="Rhea" id="RHEA:24420"/>
        <dbReference type="Rhea" id="RHEA-COMP:10639"/>
        <dbReference type="Rhea" id="RHEA-COMP:10640"/>
        <dbReference type="ChEBI" id="CHEBI:15377"/>
        <dbReference type="ChEBI" id="CHEBI:15740"/>
        <dbReference type="ChEBI" id="CHEBI:49298"/>
        <dbReference type="ChEBI" id="CHEBI:64731"/>
        <dbReference type="EC" id="3.5.1.88"/>
    </reaction>
</comment>
<dbReference type="EMBL" id="SMGG01000005">
    <property type="protein sequence ID" value="TCK59984.1"/>
    <property type="molecule type" value="Genomic_DNA"/>
</dbReference>
<dbReference type="PANTHER" id="PTHR10458">
    <property type="entry name" value="PEPTIDE DEFORMYLASE"/>
    <property type="match status" value="1"/>
</dbReference>
<keyword evidence="2" id="KW-0479">Metal-binding</keyword>
<feature type="binding site" evidence="2">
    <location>
        <position position="97"/>
    </location>
    <ligand>
        <name>Fe cation</name>
        <dbReference type="ChEBI" id="CHEBI:24875"/>
    </ligand>
</feature>
<dbReference type="GO" id="GO:0006412">
    <property type="term" value="P:translation"/>
    <property type="evidence" value="ECO:0007669"/>
    <property type="project" value="UniProtKB-UniRule"/>
</dbReference>
<comment type="function">
    <text evidence="2">Removes the formyl group from the N-terminal Met of newly synthesized proteins. Requires at least a dipeptide for an efficient rate of reaction. N-terminal L-methionine is a prerequisite for activity but the enzyme has broad specificity at other positions.</text>
</comment>